<feature type="domain" description="Polysaccharide chain length determinant N-terminal" evidence="8">
    <location>
        <begin position="15"/>
        <end position="104"/>
    </location>
</feature>
<evidence type="ECO:0000259" key="9">
    <source>
        <dbReference type="Pfam" id="PF13807"/>
    </source>
</evidence>
<dbReference type="KEGG" id="pprf:DPRO_1362"/>
<dbReference type="EMBL" id="LT907975">
    <property type="protein sequence ID" value="SOB58254.1"/>
    <property type="molecule type" value="Genomic_DNA"/>
</dbReference>
<evidence type="ECO:0000256" key="5">
    <source>
        <dbReference type="ARBA" id="ARBA00023136"/>
    </source>
</evidence>
<dbReference type="GO" id="GO:0004713">
    <property type="term" value="F:protein tyrosine kinase activity"/>
    <property type="evidence" value="ECO:0007669"/>
    <property type="project" value="TreeGrafter"/>
</dbReference>
<keyword evidence="10" id="KW-0418">Kinase</keyword>
<dbReference type="InterPro" id="IPR014345">
    <property type="entry name" value="XrtA_polysacc_chain"/>
</dbReference>
<reference evidence="11" key="1">
    <citation type="submission" date="2017-09" db="EMBL/GenBank/DDBJ databases">
        <authorList>
            <person name="Regsiter A."/>
            <person name="William W."/>
        </authorList>
    </citation>
    <scope>NUCLEOTIDE SEQUENCE [LARGE SCALE GENOMIC DNA]</scope>
    <source>
        <strain evidence="11">500-1</strain>
    </source>
</reference>
<dbReference type="InterPro" id="IPR003856">
    <property type="entry name" value="LPS_length_determ_N"/>
</dbReference>
<dbReference type="Pfam" id="PF02706">
    <property type="entry name" value="Wzz"/>
    <property type="match status" value="1"/>
</dbReference>
<evidence type="ECO:0000256" key="4">
    <source>
        <dbReference type="ARBA" id="ARBA00022989"/>
    </source>
</evidence>
<evidence type="ECO:0000256" key="6">
    <source>
        <dbReference type="SAM" id="Coils"/>
    </source>
</evidence>
<name>A0A2C8F6L4_9BACT</name>
<dbReference type="EC" id="2.7.10.-" evidence="10"/>
<evidence type="ECO:0000256" key="1">
    <source>
        <dbReference type="ARBA" id="ARBA00004651"/>
    </source>
</evidence>
<keyword evidence="5 7" id="KW-0472">Membrane</keyword>
<dbReference type="PANTHER" id="PTHR32309:SF13">
    <property type="entry name" value="FERRIC ENTEROBACTIN TRANSPORT PROTEIN FEPE"/>
    <property type="match status" value="1"/>
</dbReference>
<dbReference type="Pfam" id="PF13807">
    <property type="entry name" value="GNVR"/>
    <property type="match status" value="1"/>
</dbReference>
<keyword evidence="11" id="KW-1185">Reference proteome</keyword>
<evidence type="ECO:0000313" key="10">
    <source>
        <dbReference type="EMBL" id="SOB58254.1"/>
    </source>
</evidence>
<comment type="subcellular location">
    <subcellularLocation>
        <location evidence="1">Cell membrane</location>
        <topology evidence="1">Multi-pass membrane protein</topology>
    </subcellularLocation>
</comment>
<dbReference type="RefSeq" id="WP_232005727.1">
    <property type="nucleotide sequence ID" value="NZ_LT907975.1"/>
</dbReference>
<keyword evidence="3 7" id="KW-0812">Transmembrane</keyword>
<dbReference type="NCBIfam" id="TIGR03007">
    <property type="entry name" value="pepcterm_ChnLen"/>
    <property type="match status" value="1"/>
</dbReference>
<evidence type="ECO:0000256" key="7">
    <source>
        <dbReference type="SAM" id="Phobius"/>
    </source>
</evidence>
<feature type="transmembrane region" description="Helical" evidence="7">
    <location>
        <begin position="402"/>
        <end position="422"/>
    </location>
</feature>
<evidence type="ECO:0000259" key="8">
    <source>
        <dbReference type="Pfam" id="PF02706"/>
    </source>
</evidence>
<feature type="domain" description="Tyrosine-protein kinase G-rich" evidence="9">
    <location>
        <begin position="344"/>
        <end position="421"/>
    </location>
</feature>
<keyword evidence="2" id="KW-1003">Cell membrane</keyword>
<evidence type="ECO:0000256" key="3">
    <source>
        <dbReference type="ARBA" id="ARBA00022692"/>
    </source>
</evidence>
<gene>
    <name evidence="10" type="primary">wzc</name>
    <name evidence="10" type="ORF">DPRO_1362</name>
</gene>
<proteinExistence type="predicted"/>
<keyword evidence="10" id="KW-0808">Transferase</keyword>
<feature type="transmembrane region" description="Helical" evidence="7">
    <location>
        <begin position="31"/>
        <end position="50"/>
    </location>
</feature>
<evidence type="ECO:0000313" key="11">
    <source>
        <dbReference type="Proteomes" id="UP000219215"/>
    </source>
</evidence>
<feature type="coiled-coil region" evidence="6">
    <location>
        <begin position="306"/>
        <end position="350"/>
    </location>
</feature>
<evidence type="ECO:0000256" key="2">
    <source>
        <dbReference type="ARBA" id="ARBA00022475"/>
    </source>
</evidence>
<dbReference type="Proteomes" id="UP000219215">
    <property type="component" value="Chromosome DPRO"/>
</dbReference>
<dbReference type="InterPro" id="IPR032807">
    <property type="entry name" value="GNVR"/>
</dbReference>
<keyword evidence="4 7" id="KW-1133">Transmembrane helix</keyword>
<dbReference type="AlphaFoldDB" id="A0A2C8F6L4"/>
<keyword evidence="6" id="KW-0175">Coiled coil</keyword>
<dbReference type="PANTHER" id="PTHR32309">
    <property type="entry name" value="TYROSINE-PROTEIN KINASE"/>
    <property type="match status" value="1"/>
</dbReference>
<dbReference type="InterPro" id="IPR050445">
    <property type="entry name" value="Bact_polysacc_biosynth/exp"/>
</dbReference>
<accession>A0A2C8F6L4</accession>
<protein>
    <submittedName>
        <fullName evidence="10">Tyrosine-protein kinase wzc</fullName>
        <ecNumber evidence="10">2.7.10.-</ecNumber>
    </submittedName>
</protein>
<organism evidence="10 11">
    <name type="scientific">Pseudodesulfovibrio profundus</name>
    <dbReference type="NCBI Taxonomy" id="57320"/>
    <lineage>
        <taxon>Bacteria</taxon>
        <taxon>Pseudomonadati</taxon>
        <taxon>Thermodesulfobacteriota</taxon>
        <taxon>Desulfovibrionia</taxon>
        <taxon>Desulfovibrionales</taxon>
        <taxon>Desulfovibrionaceae</taxon>
    </lineage>
</organism>
<feature type="coiled-coil region" evidence="6">
    <location>
        <begin position="177"/>
        <end position="240"/>
    </location>
</feature>
<dbReference type="GO" id="GO:0005886">
    <property type="term" value="C:plasma membrane"/>
    <property type="evidence" value="ECO:0007669"/>
    <property type="project" value="UniProtKB-SubCell"/>
</dbReference>
<feature type="transmembrane region" description="Helical" evidence="7">
    <location>
        <begin position="465"/>
        <end position="489"/>
    </location>
</feature>
<sequence>MMKNHSADYHEQEDGLDIKRYLQLVLERKRLFIAIALTVMFLAIIVAYVIPKKYNSESVVFIEQNVISDLVKGIAITPSMDMKIKAIKVTMLSRSMLTKMIRELDLDLGMETQAQMDNLIKSYQNNVNIRLDEKRGVITISYTDKNPFVARDVVNTLTRLYIEENTSTKRQESFEATKFLAEQIEVFKDRIDAAEAEIDAFKTESGKMLSADEGAVRRKIERAEDELAQVNIKINALKTSRSILLQNTPLRNQLEEQEKSLKLLRTKYTESHPQVVQLKNSIAQTKAQLKSGGSGDLSSVYRSEEYQGVKVELESLESIKNRLEEEIDRENEILKQIPTLRTQLAELERKKMNEVIIYEKLVSRYGQSEVSKEMELQDKSMSFRVLDPAVVASSPSSPNRPLIIGGSMVLGIGLAIGLIILLDLINPTINTVDDLRKFGLPVLAVIPKIKDVEAEREQRRINMRVYAIGAFGLFVVLSFLVIEVLHLGIVDQLIQIIRYSVIS</sequence>